<proteinExistence type="inferred from homology"/>
<dbReference type="EMBL" id="QAMZ01000053">
    <property type="protein sequence ID" value="PWL51880.1"/>
    <property type="molecule type" value="Genomic_DNA"/>
</dbReference>
<dbReference type="Pfam" id="PF04138">
    <property type="entry name" value="GtrA_DPMS_TM"/>
    <property type="match status" value="1"/>
</dbReference>
<dbReference type="PANTHER" id="PTHR38459:SF1">
    <property type="entry name" value="PROPHAGE BACTOPRENOL-LINKED GLUCOSE TRANSLOCASE HOMOLOG"/>
    <property type="match status" value="1"/>
</dbReference>
<evidence type="ECO:0000256" key="5">
    <source>
        <dbReference type="ARBA" id="ARBA00023136"/>
    </source>
</evidence>
<dbReference type="OrthoDB" id="1910778at2"/>
<keyword evidence="4 6" id="KW-1133">Transmembrane helix</keyword>
<comment type="subcellular location">
    <subcellularLocation>
        <location evidence="1">Membrane</location>
        <topology evidence="1">Multi-pass membrane protein</topology>
    </subcellularLocation>
</comment>
<keyword evidence="3 6" id="KW-0812">Transmembrane</keyword>
<evidence type="ECO:0000256" key="1">
    <source>
        <dbReference type="ARBA" id="ARBA00004141"/>
    </source>
</evidence>
<dbReference type="Proteomes" id="UP000246114">
    <property type="component" value="Unassembled WGS sequence"/>
</dbReference>
<evidence type="ECO:0000256" key="3">
    <source>
        <dbReference type="ARBA" id="ARBA00022692"/>
    </source>
</evidence>
<feature type="domain" description="GtrA/DPMS transmembrane" evidence="7">
    <location>
        <begin position="23"/>
        <end position="108"/>
    </location>
</feature>
<feature type="transmembrane region" description="Helical" evidence="6">
    <location>
        <begin position="20"/>
        <end position="42"/>
    </location>
</feature>
<dbReference type="InterPro" id="IPR007267">
    <property type="entry name" value="GtrA_DPMS_TM"/>
</dbReference>
<organism evidence="8 9">
    <name type="scientific">Clostridium cadaveris</name>
    <dbReference type="NCBI Taxonomy" id="1529"/>
    <lineage>
        <taxon>Bacteria</taxon>
        <taxon>Bacillati</taxon>
        <taxon>Bacillota</taxon>
        <taxon>Clostridia</taxon>
        <taxon>Eubacteriales</taxon>
        <taxon>Clostridiaceae</taxon>
        <taxon>Clostridium</taxon>
    </lineage>
</organism>
<feature type="transmembrane region" description="Helical" evidence="6">
    <location>
        <begin position="87"/>
        <end position="111"/>
    </location>
</feature>
<feature type="transmembrane region" description="Helical" evidence="6">
    <location>
        <begin position="117"/>
        <end position="137"/>
    </location>
</feature>
<evidence type="ECO:0000256" key="4">
    <source>
        <dbReference type="ARBA" id="ARBA00022989"/>
    </source>
</evidence>
<dbReference type="InterPro" id="IPR051401">
    <property type="entry name" value="GtrA_CellWall_Glycosyl"/>
</dbReference>
<dbReference type="PANTHER" id="PTHR38459">
    <property type="entry name" value="PROPHAGE BACTOPRENOL-LINKED GLUCOSE TRANSLOCASE HOMOLOG"/>
    <property type="match status" value="1"/>
</dbReference>
<evidence type="ECO:0000313" key="9">
    <source>
        <dbReference type="Proteomes" id="UP000246114"/>
    </source>
</evidence>
<sequence length="149" mass="17058">MVIKLKFKTNLKIPKSLIQLLTYSLVGLSNMILDLLIVNILMKIFNTYNGPLLMAFNIISFLLYSLNGYVLNKKFTFKSEEKSYLKYMIVLGGSVIIESPLFSLLTTFNIFSLDKVLWANICKIISFTLGGVMCFLINKFLIFKDKKSD</sequence>
<comment type="caution">
    <text evidence="8">The sequence shown here is derived from an EMBL/GenBank/DDBJ whole genome shotgun (WGS) entry which is preliminary data.</text>
</comment>
<dbReference type="GO" id="GO:0005886">
    <property type="term" value="C:plasma membrane"/>
    <property type="evidence" value="ECO:0007669"/>
    <property type="project" value="TreeGrafter"/>
</dbReference>
<evidence type="ECO:0000313" key="8">
    <source>
        <dbReference type="EMBL" id="PWL51880.1"/>
    </source>
</evidence>
<evidence type="ECO:0000256" key="2">
    <source>
        <dbReference type="ARBA" id="ARBA00009399"/>
    </source>
</evidence>
<gene>
    <name evidence="8" type="ORF">DBY38_13125</name>
</gene>
<evidence type="ECO:0000256" key="6">
    <source>
        <dbReference type="SAM" id="Phobius"/>
    </source>
</evidence>
<keyword evidence="5 6" id="KW-0472">Membrane</keyword>
<name>A0A316MHE1_9CLOT</name>
<reference evidence="8 9" key="1">
    <citation type="submission" date="2018-03" db="EMBL/GenBank/DDBJ databases">
        <title>The uncultured portion of the human microbiome is neutrally assembled.</title>
        <authorList>
            <person name="Jeraldo P."/>
            <person name="Boardman L."/>
            <person name="White B.A."/>
            <person name="Nelson H."/>
            <person name="Goldenfeld N."/>
            <person name="Chia N."/>
        </authorList>
    </citation>
    <scope>NUCLEOTIDE SEQUENCE [LARGE SCALE GENOMIC DNA]</scope>
    <source>
        <strain evidence="8">CIM:MAG 903</strain>
    </source>
</reference>
<accession>A0A316MHE1</accession>
<dbReference type="GeneID" id="96992043"/>
<protein>
    <submittedName>
        <fullName evidence="8">GtrA family protein</fullName>
    </submittedName>
</protein>
<dbReference type="RefSeq" id="WP_074844219.1">
    <property type="nucleotide sequence ID" value="NZ_CABMJC010000002.1"/>
</dbReference>
<evidence type="ECO:0000259" key="7">
    <source>
        <dbReference type="Pfam" id="PF04138"/>
    </source>
</evidence>
<comment type="similarity">
    <text evidence="2">Belongs to the GtrA family.</text>
</comment>
<dbReference type="GO" id="GO:0000271">
    <property type="term" value="P:polysaccharide biosynthetic process"/>
    <property type="evidence" value="ECO:0007669"/>
    <property type="project" value="InterPro"/>
</dbReference>
<feature type="transmembrane region" description="Helical" evidence="6">
    <location>
        <begin position="48"/>
        <end position="66"/>
    </location>
</feature>
<dbReference type="AlphaFoldDB" id="A0A316MHE1"/>